<dbReference type="AlphaFoldDB" id="A0A9D2LK21"/>
<reference evidence="1" key="1">
    <citation type="journal article" date="2021" name="PeerJ">
        <title>Extensive microbial diversity within the chicken gut microbiome revealed by metagenomics and culture.</title>
        <authorList>
            <person name="Gilroy R."/>
            <person name="Ravi A."/>
            <person name="Getino M."/>
            <person name="Pursley I."/>
            <person name="Horton D.L."/>
            <person name="Alikhan N.F."/>
            <person name="Baker D."/>
            <person name="Gharbi K."/>
            <person name="Hall N."/>
            <person name="Watson M."/>
            <person name="Adriaenssens E.M."/>
            <person name="Foster-Nyarko E."/>
            <person name="Jarju S."/>
            <person name="Secka A."/>
            <person name="Antonio M."/>
            <person name="Oren A."/>
            <person name="Chaudhuri R.R."/>
            <person name="La Ragione R."/>
            <person name="Hildebrand F."/>
            <person name="Pallen M.J."/>
        </authorList>
    </citation>
    <scope>NUCLEOTIDE SEQUENCE</scope>
    <source>
        <strain evidence="1">ChiBcec18-1249</strain>
    </source>
</reference>
<evidence type="ECO:0000313" key="2">
    <source>
        <dbReference type="Proteomes" id="UP000823824"/>
    </source>
</evidence>
<evidence type="ECO:0000313" key="1">
    <source>
        <dbReference type="EMBL" id="HJB13756.1"/>
    </source>
</evidence>
<sequence length="57" mass="6708">MDAFTCSDCAHYYQHYIRRQRRFVEIHDGHCVAAPRTKNRTPDTPACDKFLPRPGRT</sequence>
<proteinExistence type="predicted"/>
<accession>A0A9D2LK21</accession>
<name>A0A9D2LK21_9FIRM</name>
<dbReference type="EMBL" id="DWZJ01000073">
    <property type="protein sequence ID" value="HJB13756.1"/>
    <property type="molecule type" value="Genomic_DNA"/>
</dbReference>
<dbReference type="Proteomes" id="UP000823824">
    <property type="component" value="Unassembled WGS sequence"/>
</dbReference>
<reference evidence="1" key="2">
    <citation type="submission" date="2021-04" db="EMBL/GenBank/DDBJ databases">
        <authorList>
            <person name="Gilroy R."/>
        </authorList>
    </citation>
    <scope>NUCLEOTIDE SEQUENCE</scope>
    <source>
        <strain evidence="1">ChiBcec18-1249</strain>
    </source>
</reference>
<gene>
    <name evidence="1" type="ORF">H9787_08590</name>
</gene>
<comment type="caution">
    <text evidence="1">The sequence shown here is derived from an EMBL/GenBank/DDBJ whole genome shotgun (WGS) entry which is preliminary data.</text>
</comment>
<protein>
    <submittedName>
        <fullName evidence="1">Uncharacterized protein</fullName>
    </submittedName>
</protein>
<organism evidence="1 2">
    <name type="scientific">Candidatus Oscillibacter excrementigallinarum</name>
    <dbReference type="NCBI Taxonomy" id="2838716"/>
    <lineage>
        <taxon>Bacteria</taxon>
        <taxon>Bacillati</taxon>
        <taxon>Bacillota</taxon>
        <taxon>Clostridia</taxon>
        <taxon>Eubacteriales</taxon>
        <taxon>Oscillospiraceae</taxon>
        <taxon>Oscillibacter</taxon>
    </lineage>
</organism>